<dbReference type="PROSITE" id="PS00078">
    <property type="entry name" value="COX2"/>
    <property type="match status" value="1"/>
</dbReference>
<evidence type="ECO:0000256" key="1">
    <source>
        <dbReference type="ARBA" id="ARBA00004370"/>
    </source>
</evidence>
<protein>
    <submittedName>
        <fullName evidence="15">Cytochrome c oxidase subunit 2</fullName>
    </submittedName>
</protein>
<comment type="similarity">
    <text evidence="2">Belongs to the cytochrome c oxidase subunit 2 family.</text>
</comment>
<evidence type="ECO:0000256" key="12">
    <source>
        <dbReference type="SAM" id="Phobius"/>
    </source>
</evidence>
<feature type="transmembrane region" description="Helical" evidence="12">
    <location>
        <begin position="58"/>
        <end position="75"/>
    </location>
</feature>
<evidence type="ECO:0000313" key="16">
    <source>
        <dbReference type="Proteomes" id="UP000536262"/>
    </source>
</evidence>
<comment type="subcellular location">
    <subcellularLocation>
        <location evidence="1">Membrane</location>
    </subcellularLocation>
</comment>
<evidence type="ECO:0000256" key="2">
    <source>
        <dbReference type="ARBA" id="ARBA00007866"/>
    </source>
</evidence>
<dbReference type="Proteomes" id="UP000536262">
    <property type="component" value="Unassembled WGS sequence"/>
</dbReference>
<keyword evidence="5 11" id="KW-0479">Metal-binding</keyword>
<evidence type="ECO:0000256" key="5">
    <source>
        <dbReference type="ARBA" id="ARBA00022723"/>
    </source>
</evidence>
<dbReference type="CDD" id="cd04213">
    <property type="entry name" value="CuRO_CcO_Caa3_II"/>
    <property type="match status" value="1"/>
</dbReference>
<dbReference type="InterPro" id="IPR009056">
    <property type="entry name" value="Cyt_c-like_dom"/>
</dbReference>
<keyword evidence="16" id="KW-1185">Reference proteome</keyword>
<keyword evidence="4 11" id="KW-0349">Heme</keyword>
<sequence length="383" mass="41209">MAAISESSGILTAVSKPLRTNQEGNRPLLHGLWSLEVDISDRSKNIVAASNRPTNSKCIYQCRCIILFLGLALWGCSGQQSALEPSGEEAASVAQLFWAMLGGGAVIWLGLMALLATAIRGKLGPIDNRAATQLVFWGGAVLPSAALVGLLGYALWLMPGLRPFANSGAPQVIIEVTGRQFWWDVIYRLPGGVQFRTANEIVLPVGQRVEFSLKSTDVIHSFWIPSLAGKVDMIPGRTNRLSLVATKEGRFRGPCAEYCGTSHALMAVEVTSLPVQEFALWTERRKQPSPGVFAPGSELFEKHGCGSCHRVEGTSAASRFGPDLSHLGSRNTLGAGILPNTPETISSFIVRPDAIKPGTHMPAFDMLPPDDIRSIAVWLKGLE</sequence>
<evidence type="ECO:0000256" key="6">
    <source>
        <dbReference type="ARBA" id="ARBA00022982"/>
    </source>
</evidence>
<evidence type="ECO:0000256" key="4">
    <source>
        <dbReference type="ARBA" id="ARBA00022617"/>
    </source>
</evidence>
<comment type="caution">
    <text evidence="15">The sequence shown here is derived from an EMBL/GenBank/DDBJ whole genome shotgun (WGS) entry which is preliminary data.</text>
</comment>
<dbReference type="RefSeq" id="WP_246441702.1">
    <property type="nucleotide sequence ID" value="NZ_BAABEG010000004.1"/>
</dbReference>
<dbReference type="Pfam" id="PF00116">
    <property type="entry name" value="COX2"/>
    <property type="match status" value="1"/>
</dbReference>
<evidence type="ECO:0000256" key="10">
    <source>
        <dbReference type="ARBA" id="ARBA00047816"/>
    </source>
</evidence>
<name>A0A7X0FDF5_9HYPH</name>
<evidence type="ECO:0000256" key="11">
    <source>
        <dbReference type="PROSITE-ProRule" id="PRU00433"/>
    </source>
</evidence>
<feature type="transmembrane region" description="Helical" evidence="12">
    <location>
        <begin position="131"/>
        <end position="156"/>
    </location>
</feature>
<dbReference type="InterPro" id="IPR036909">
    <property type="entry name" value="Cyt_c-like_dom_sf"/>
</dbReference>
<dbReference type="GO" id="GO:0020037">
    <property type="term" value="F:heme binding"/>
    <property type="evidence" value="ECO:0007669"/>
    <property type="project" value="InterPro"/>
</dbReference>
<evidence type="ECO:0000259" key="14">
    <source>
        <dbReference type="PROSITE" id="PS51007"/>
    </source>
</evidence>
<keyword evidence="12" id="KW-1133">Transmembrane helix</keyword>
<dbReference type="GO" id="GO:0016020">
    <property type="term" value="C:membrane"/>
    <property type="evidence" value="ECO:0007669"/>
    <property type="project" value="UniProtKB-SubCell"/>
</dbReference>
<evidence type="ECO:0000259" key="13">
    <source>
        <dbReference type="PROSITE" id="PS50857"/>
    </source>
</evidence>
<evidence type="ECO:0000256" key="9">
    <source>
        <dbReference type="ARBA" id="ARBA00023136"/>
    </source>
</evidence>
<dbReference type="InterPro" id="IPR034236">
    <property type="entry name" value="CuRO_CcO_Caa3_II"/>
</dbReference>
<dbReference type="InterPro" id="IPR045187">
    <property type="entry name" value="CcO_II"/>
</dbReference>
<dbReference type="Gene3D" id="2.60.40.420">
    <property type="entry name" value="Cupredoxins - blue copper proteins"/>
    <property type="match status" value="1"/>
</dbReference>
<keyword evidence="9 12" id="KW-0472">Membrane</keyword>
<dbReference type="InterPro" id="IPR008972">
    <property type="entry name" value="Cupredoxin"/>
</dbReference>
<keyword evidence="8" id="KW-0186">Copper</keyword>
<accession>A0A7X0FDF5</accession>
<proteinExistence type="inferred from homology"/>
<keyword evidence="3" id="KW-0813">Transport</keyword>
<dbReference type="GO" id="GO:0004129">
    <property type="term" value="F:cytochrome-c oxidase activity"/>
    <property type="evidence" value="ECO:0007669"/>
    <property type="project" value="UniProtKB-EC"/>
</dbReference>
<dbReference type="InterPro" id="IPR001505">
    <property type="entry name" value="Copper_CuA"/>
</dbReference>
<feature type="transmembrane region" description="Helical" evidence="12">
    <location>
        <begin position="95"/>
        <end position="119"/>
    </location>
</feature>
<dbReference type="AlphaFoldDB" id="A0A7X0FDF5"/>
<comment type="catalytic activity">
    <reaction evidence="10">
        <text>4 Fe(II)-[cytochrome c] + O2 + 8 H(+)(in) = 4 Fe(III)-[cytochrome c] + 2 H2O + 4 H(+)(out)</text>
        <dbReference type="Rhea" id="RHEA:11436"/>
        <dbReference type="Rhea" id="RHEA-COMP:10350"/>
        <dbReference type="Rhea" id="RHEA-COMP:14399"/>
        <dbReference type="ChEBI" id="CHEBI:15377"/>
        <dbReference type="ChEBI" id="CHEBI:15378"/>
        <dbReference type="ChEBI" id="CHEBI:15379"/>
        <dbReference type="ChEBI" id="CHEBI:29033"/>
        <dbReference type="ChEBI" id="CHEBI:29034"/>
        <dbReference type="EC" id="7.1.1.9"/>
    </reaction>
</comment>
<keyword evidence="12" id="KW-0812">Transmembrane</keyword>
<evidence type="ECO:0000256" key="8">
    <source>
        <dbReference type="ARBA" id="ARBA00023008"/>
    </source>
</evidence>
<evidence type="ECO:0000313" key="15">
    <source>
        <dbReference type="EMBL" id="MBB6357707.1"/>
    </source>
</evidence>
<dbReference type="SUPFAM" id="SSF49503">
    <property type="entry name" value="Cupredoxins"/>
    <property type="match status" value="1"/>
</dbReference>
<dbReference type="PROSITE" id="PS50857">
    <property type="entry name" value="COX2_CUA"/>
    <property type="match status" value="1"/>
</dbReference>
<feature type="domain" description="Cytochrome c" evidence="14">
    <location>
        <begin position="291"/>
        <end position="383"/>
    </location>
</feature>
<dbReference type="GO" id="GO:0005507">
    <property type="term" value="F:copper ion binding"/>
    <property type="evidence" value="ECO:0007669"/>
    <property type="project" value="InterPro"/>
</dbReference>
<evidence type="ECO:0000256" key="3">
    <source>
        <dbReference type="ARBA" id="ARBA00022448"/>
    </source>
</evidence>
<reference evidence="15 16" key="1">
    <citation type="submission" date="2020-08" db="EMBL/GenBank/DDBJ databases">
        <title>Genomic Encyclopedia of Type Strains, Phase IV (KMG-IV): sequencing the most valuable type-strain genomes for metagenomic binning, comparative biology and taxonomic classification.</title>
        <authorList>
            <person name="Goeker M."/>
        </authorList>
    </citation>
    <scope>NUCLEOTIDE SEQUENCE [LARGE SCALE GENOMIC DNA]</scope>
    <source>
        <strain evidence="15 16">DSM 7051</strain>
    </source>
</reference>
<dbReference type="EMBL" id="JACHOU010000029">
    <property type="protein sequence ID" value="MBB6357707.1"/>
    <property type="molecule type" value="Genomic_DNA"/>
</dbReference>
<dbReference type="PANTHER" id="PTHR22888:SF9">
    <property type="entry name" value="CYTOCHROME C OXIDASE SUBUNIT 2"/>
    <property type="match status" value="1"/>
</dbReference>
<evidence type="ECO:0000256" key="7">
    <source>
        <dbReference type="ARBA" id="ARBA00023004"/>
    </source>
</evidence>
<dbReference type="PROSITE" id="PS51007">
    <property type="entry name" value="CYTC"/>
    <property type="match status" value="1"/>
</dbReference>
<dbReference type="GO" id="GO:0042773">
    <property type="term" value="P:ATP synthesis coupled electron transport"/>
    <property type="evidence" value="ECO:0007669"/>
    <property type="project" value="TreeGrafter"/>
</dbReference>
<keyword evidence="7 11" id="KW-0408">Iron</keyword>
<dbReference type="InterPro" id="IPR002429">
    <property type="entry name" value="CcO_II-like_C"/>
</dbReference>
<organism evidence="15 16">
    <name type="scientific">Aminobacter aganoensis</name>
    <dbReference type="NCBI Taxonomy" id="83264"/>
    <lineage>
        <taxon>Bacteria</taxon>
        <taxon>Pseudomonadati</taxon>
        <taxon>Pseudomonadota</taxon>
        <taxon>Alphaproteobacteria</taxon>
        <taxon>Hyphomicrobiales</taxon>
        <taxon>Phyllobacteriaceae</taxon>
        <taxon>Aminobacter</taxon>
    </lineage>
</organism>
<gene>
    <name evidence="15" type="ORF">GGR00_005531</name>
</gene>
<dbReference type="SUPFAM" id="SSF46626">
    <property type="entry name" value="Cytochrome c"/>
    <property type="match status" value="1"/>
</dbReference>
<keyword evidence="6" id="KW-0249">Electron transport</keyword>
<feature type="domain" description="Cytochrome oxidase subunit II copper A binding" evidence="13">
    <location>
        <begin position="169"/>
        <end position="284"/>
    </location>
</feature>
<dbReference type="Pfam" id="PF00034">
    <property type="entry name" value="Cytochrom_C"/>
    <property type="match status" value="1"/>
</dbReference>
<dbReference type="PANTHER" id="PTHR22888">
    <property type="entry name" value="CYTOCHROME C OXIDASE, SUBUNIT II"/>
    <property type="match status" value="1"/>
</dbReference>